<dbReference type="InterPro" id="IPR050778">
    <property type="entry name" value="Cueball_EGF_LRP_Nidogen"/>
</dbReference>
<keyword evidence="8" id="KW-1185">Reference proteome</keyword>
<protein>
    <submittedName>
        <fullName evidence="7">LRP2</fullName>
    </submittedName>
</protein>
<dbReference type="Proteomes" id="UP000597762">
    <property type="component" value="Unassembled WGS sequence"/>
</dbReference>
<evidence type="ECO:0000256" key="1">
    <source>
        <dbReference type="ARBA" id="ARBA00022536"/>
    </source>
</evidence>
<dbReference type="Gene3D" id="2.120.10.30">
    <property type="entry name" value="TolB, C-terminal domain"/>
    <property type="match status" value="1"/>
</dbReference>
<dbReference type="AlphaFoldDB" id="A0A812ASD8"/>
<evidence type="ECO:0000256" key="2">
    <source>
        <dbReference type="ARBA" id="ARBA00022729"/>
    </source>
</evidence>
<dbReference type="SUPFAM" id="SSF63825">
    <property type="entry name" value="YWTD domain"/>
    <property type="match status" value="1"/>
</dbReference>
<dbReference type="FunFam" id="2.120.10.30:FF:000241">
    <property type="entry name" value="Low-density lipoprotein receptor-related protein 6"/>
    <property type="match status" value="1"/>
</dbReference>
<reference evidence="7" key="1">
    <citation type="submission" date="2021-01" db="EMBL/GenBank/DDBJ databases">
        <authorList>
            <person name="Li R."/>
            <person name="Bekaert M."/>
        </authorList>
    </citation>
    <scope>NUCLEOTIDE SEQUENCE</scope>
    <source>
        <strain evidence="7">Farmed</strain>
    </source>
</reference>
<evidence type="ECO:0000256" key="5">
    <source>
        <dbReference type="ARBA" id="ARBA00023180"/>
    </source>
</evidence>
<evidence type="ECO:0000256" key="6">
    <source>
        <dbReference type="PROSITE-ProRule" id="PRU00461"/>
    </source>
</evidence>
<dbReference type="PANTHER" id="PTHR46513:SF13">
    <property type="entry name" value="EGF-LIKE DOMAIN-CONTAINING PROTEIN"/>
    <property type="match status" value="1"/>
</dbReference>
<dbReference type="PROSITE" id="PS51120">
    <property type="entry name" value="LDLRB"/>
    <property type="match status" value="1"/>
</dbReference>
<dbReference type="PANTHER" id="PTHR46513">
    <property type="entry name" value="VITELLOGENIN RECEPTOR-LIKE PROTEIN-RELATED-RELATED"/>
    <property type="match status" value="1"/>
</dbReference>
<dbReference type="Pfam" id="PF00058">
    <property type="entry name" value="Ldl_recept_b"/>
    <property type="match status" value="1"/>
</dbReference>
<feature type="repeat" description="LDL-receptor class B" evidence="6">
    <location>
        <begin position="12"/>
        <end position="55"/>
    </location>
</feature>
<evidence type="ECO:0000313" key="7">
    <source>
        <dbReference type="EMBL" id="CAE1155793.1"/>
    </source>
</evidence>
<dbReference type="GO" id="GO:0017147">
    <property type="term" value="F:Wnt-protein binding"/>
    <property type="evidence" value="ECO:0007669"/>
    <property type="project" value="TreeGrafter"/>
</dbReference>
<dbReference type="EMBL" id="CAHIKZ030000146">
    <property type="protein sequence ID" value="CAE1155793.1"/>
    <property type="molecule type" value="Genomic_DNA"/>
</dbReference>
<evidence type="ECO:0000313" key="8">
    <source>
        <dbReference type="Proteomes" id="UP000597762"/>
    </source>
</evidence>
<dbReference type="GO" id="GO:0005886">
    <property type="term" value="C:plasma membrane"/>
    <property type="evidence" value="ECO:0007669"/>
    <property type="project" value="TreeGrafter"/>
</dbReference>
<gene>
    <name evidence="7" type="ORF">SPHA_4575</name>
</gene>
<dbReference type="InterPro" id="IPR011042">
    <property type="entry name" value="6-blade_b-propeller_TolB-like"/>
</dbReference>
<sequence>MSIVLDPREGSRFMFWCDYAYHPSIKRAGMDGTNITVIVSEKIKFITSLTIDYPNQYLYFVDKDLDFIDFCDYNGKHRQRVLSSYSLLQNPRGLTVLEDRVYWIDRGTNVIYHCNKFRCDRKKIISSHFRTLQDIVSYSKVRQPSSSNPCFQSSCSHLCLLSPLNPGYKCACPITMQLDNDGRKCVTCKY</sequence>
<evidence type="ECO:0000256" key="3">
    <source>
        <dbReference type="ARBA" id="ARBA00022737"/>
    </source>
</evidence>
<comment type="caution">
    <text evidence="7">The sequence shown here is derived from an EMBL/GenBank/DDBJ whole genome shotgun (WGS) entry which is preliminary data.</text>
</comment>
<keyword evidence="4" id="KW-1015">Disulfide bond</keyword>
<proteinExistence type="predicted"/>
<dbReference type="InterPro" id="IPR000033">
    <property type="entry name" value="LDLR_classB_rpt"/>
</dbReference>
<accession>A0A812ASD8</accession>
<dbReference type="GO" id="GO:0060070">
    <property type="term" value="P:canonical Wnt signaling pathway"/>
    <property type="evidence" value="ECO:0007669"/>
    <property type="project" value="TreeGrafter"/>
</dbReference>
<keyword evidence="1" id="KW-0245">EGF-like domain</keyword>
<name>A0A812ASD8_ACAPH</name>
<organism evidence="7 8">
    <name type="scientific">Acanthosepion pharaonis</name>
    <name type="common">Pharaoh cuttlefish</name>
    <name type="synonym">Sepia pharaonis</name>
    <dbReference type="NCBI Taxonomy" id="158019"/>
    <lineage>
        <taxon>Eukaryota</taxon>
        <taxon>Metazoa</taxon>
        <taxon>Spiralia</taxon>
        <taxon>Lophotrochozoa</taxon>
        <taxon>Mollusca</taxon>
        <taxon>Cephalopoda</taxon>
        <taxon>Coleoidea</taxon>
        <taxon>Decapodiformes</taxon>
        <taxon>Sepiida</taxon>
        <taxon>Sepiina</taxon>
        <taxon>Sepiidae</taxon>
        <taxon>Acanthosepion</taxon>
    </lineage>
</organism>
<dbReference type="GO" id="GO:0042813">
    <property type="term" value="F:Wnt receptor activity"/>
    <property type="evidence" value="ECO:0007669"/>
    <property type="project" value="TreeGrafter"/>
</dbReference>
<evidence type="ECO:0000256" key="4">
    <source>
        <dbReference type="ARBA" id="ARBA00023157"/>
    </source>
</evidence>
<keyword evidence="2" id="KW-0732">Signal</keyword>
<keyword evidence="3" id="KW-0677">Repeat</keyword>
<keyword evidence="5" id="KW-0325">Glycoprotein</keyword>
<dbReference type="SMART" id="SM00135">
    <property type="entry name" value="LY"/>
    <property type="match status" value="3"/>
</dbReference>
<dbReference type="OrthoDB" id="6157061at2759"/>